<proteinExistence type="predicted"/>
<dbReference type="EMBL" id="ML977580">
    <property type="protein sequence ID" value="KAF2001962.1"/>
    <property type="molecule type" value="Genomic_DNA"/>
</dbReference>
<reference evidence="1" key="1">
    <citation type="journal article" date="2020" name="Stud. Mycol.">
        <title>101 Dothideomycetes genomes: a test case for predicting lifestyles and emergence of pathogens.</title>
        <authorList>
            <person name="Haridas S."/>
            <person name="Albert R."/>
            <person name="Binder M."/>
            <person name="Bloem J."/>
            <person name="Labutti K."/>
            <person name="Salamov A."/>
            <person name="Andreopoulos B."/>
            <person name="Baker S."/>
            <person name="Barry K."/>
            <person name="Bills G."/>
            <person name="Bluhm B."/>
            <person name="Cannon C."/>
            <person name="Castanera R."/>
            <person name="Culley D."/>
            <person name="Daum C."/>
            <person name="Ezra D."/>
            <person name="Gonzalez J."/>
            <person name="Henrissat B."/>
            <person name="Kuo A."/>
            <person name="Liang C."/>
            <person name="Lipzen A."/>
            <person name="Lutzoni F."/>
            <person name="Magnuson J."/>
            <person name="Mondo S."/>
            <person name="Nolan M."/>
            <person name="Ohm R."/>
            <person name="Pangilinan J."/>
            <person name="Park H.-J."/>
            <person name="Ramirez L."/>
            <person name="Alfaro M."/>
            <person name="Sun H."/>
            <person name="Tritt A."/>
            <person name="Yoshinaga Y."/>
            <person name="Zwiers L.-H."/>
            <person name="Turgeon B."/>
            <person name="Goodwin S."/>
            <person name="Spatafora J."/>
            <person name="Crous P."/>
            <person name="Grigoriev I."/>
        </authorList>
    </citation>
    <scope>NUCLEOTIDE SEQUENCE</scope>
    <source>
        <strain evidence="1">CBS 123094</strain>
    </source>
</reference>
<sequence>MSNVGKHGGTRPWLPFGYDSFQSPQRVDDYSLYTRRARSYRSAVMQRGKENVSTSEKLKLSWTKSQGMNGRNGSTTLLPLASAGAAGTVVEDQGLLLSGLRDAWPEMHGQGWRRCKKALKRSSLTSTQTQGSVLCGTRRVQRVTVFRSGAEKGSINGSSNHGRVHRHEGLAEQSAEFRVERGRGELVLGGTAAWSRRGEAG</sequence>
<accession>A0A6A5WJW9</accession>
<keyword evidence="2" id="KW-1185">Reference proteome</keyword>
<dbReference type="AlphaFoldDB" id="A0A6A5WJW9"/>
<gene>
    <name evidence="1" type="ORF">P154DRAFT_574641</name>
</gene>
<evidence type="ECO:0000313" key="2">
    <source>
        <dbReference type="Proteomes" id="UP000799779"/>
    </source>
</evidence>
<protein>
    <submittedName>
        <fullName evidence="1">Uncharacterized protein</fullName>
    </submittedName>
</protein>
<organism evidence="1 2">
    <name type="scientific">Amniculicola lignicola CBS 123094</name>
    <dbReference type="NCBI Taxonomy" id="1392246"/>
    <lineage>
        <taxon>Eukaryota</taxon>
        <taxon>Fungi</taxon>
        <taxon>Dikarya</taxon>
        <taxon>Ascomycota</taxon>
        <taxon>Pezizomycotina</taxon>
        <taxon>Dothideomycetes</taxon>
        <taxon>Pleosporomycetidae</taxon>
        <taxon>Pleosporales</taxon>
        <taxon>Amniculicolaceae</taxon>
        <taxon>Amniculicola</taxon>
    </lineage>
</organism>
<name>A0A6A5WJW9_9PLEO</name>
<dbReference type="Proteomes" id="UP000799779">
    <property type="component" value="Unassembled WGS sequence"/>
</dbReference>
<evidence type="ECO:0000313" key="1">
    <source>
        <dbReference type="EMBL" id="KAF2001962.1"/>
    </source>
</evidence>